<dbReference type="AlphaFoldDB" id="A0A4Y3UQ04"/>
<accession>A0A4Y3UQ04</accession>
<keyword evidence="2" id="KW-0812">Transmembrane</keyword>
<dbReference type="Pfam" id="PF18986">
    <property type="entry name" value="DUF5719"/>
    <property type="match status" value="1"/>
</dbReference>
<protein>
    <recommendedName>
        <fullName evidence="5">Large extracellular alpha-helical protein</fullName>
    </recommendedName>
</protein>
<proteinExistence type="predicted"/>
<evidence type="ECO:0000256" key="1">
    <source>
        <dbReference type="SAM" id="MobiDB-lite"/>
    </source>
</evidence>
<gene>
    <name evidence="3" type="ORF">FHX68_1689</name>
</gene>
<dbReference type="RefSeq" id="WP_141380228.1">
    <property type="nucleotide sequence ID" value="NZ_BJNA01000017.1"/>
</dbReference>
<evidence type="ECO:0000313" key="3">
    <source>
        <dbReference type="EMBL" id="TQM98967.1"/>
    </source>
</evidence>
<dbReference type="Proteomes" id="UP000319804">
    <property type="component" value="Unassembled WGS sequence"/>
</dbReference>
<name>A0A4Y3UQ04_9MICO</name>
<dbReference type="OrthoDB" id="3264966at2"/>
<sequence length="471" mass="45200">MSRFSAARTAGFVIGGVVAAASLVGAAGLIWLDLPGLTRDTVEVSAQPPAAASVATCAGPLLASGRDATQASLLTDAAPQAVTAASSANGEVAEATLAAPDVSGGAGPASLTAPPSPGGDRVDLAAAGSSTVRADDATGFAASACTRAEMESWLVTGTGTTGSADLVVLANPGDVASLVTLSVYGASGLVQPAAGKGIVVPAGTQRVVPLAALALGEENPVVRVTAAQAPVQAALQSSLTRVLAPIGIDQSAAVAAPATTLVIPGVTVTVAPGEAGASDVSTYLRLVAPSTDGTATVTVRGGAVGSGGSGTTAQTQTIPVAAGVPLQLDLSGLAIGTYTVGVEATTPVTGAVWSTTGSAAGSDFAWYTPAPELAAQTLVAVAAGPGAVLTVTSATEQVVTLDSGAAGGGDDQLRLAAGGSVSVPVTANATYRVRADAPVRAAVSYSGTGSLAGYPVPSGDAAESAIRVYPR</sequence>
<reference evidence="3 4" key="1">
    <citation type="submission" date="2019-06" db="EMBL/GenBank/DDBJ databases">
        <title>Sequencing the genomes of 1000 actinobacteria strains.</title>
        <authorList>
            <person name="Klenk H.-P."/>
        </authorList>
    </citation>
    <scope>NUCLEOTIDE SEQUENCE [LARGE SCALE GENOMIC DNA]</scope>
    <source>
        <strain evidence="3 4">DSM 20427</strain>
    </source>
</reference>
<evidence type="ECO:0000256" key="2">
    <source>
        <dbReference type="SAM" id="Phobius"/>
    </source>
</evidence>
<keyword evidence="2" id="KW-0472">Membrane</keyword>
<feature type="region of interest" description="Disordered" evidence="1">
    <location>
        <begin position="100"/>
        <end position="121"/>
    </location>
</feature>
<dbReference type="EMBL" id="VFPS01000002">
    <property type="protein sequence ID" value="TQM98967.1"/>
    <property type="molecule type" value="Genomic_DNA"/>
</dbReference>
<evidence type="ECO:0008006" key="5">
    <source>
        <dbReference type="Google" id="ProtNLM"/>
    </source>
</evidence>
<evidence type="ECO:0000313" key="4">
    <source>
        <dbReference type="Proteomes" id="UP000319804"/>
    </source>
</evidence>
<keyword evidence="2" id="KW-1133">Transmembrane helix</keyword>
<comment type="caution">
    <text evidence="3">The sequence shown here is derived from an EMBL/GenBank/DDBJ whole genome shotgun (WGS) entry which is preliminary data.</text>
</comment>
<dbReference type="InterPro" id="IPR043777">
    <property type="entry name" value="DUF5719"/>
</dbReference>
<feature type="transmembrane region" description="Helical" evidence="2">
    <location>
        <begin position="12"/>
        <end position="32"/>
    </location>
</feature>
<keyword evidence="4" id="KW-1185">Reference proteome</keyword>
<organism evidence="3 4">
    <name type="scientific">Microbacterium lacticum</name>
    <dbReference type="NCBI Taxonomy" id="33885"/>
    <lineage>
        <taxon>Bacteria</taxon>
        <taxon>Bacillati</taxon>
        <taxon>Actinomycetota</taxon>
        <taxon>Actinomycetes</taxon>
        <taxon>Micrococcales</taxon>
        <taxon>Microbacteriaceae</taxon>
        <taxon>Microbacterium</taxon>
    </lineage>
</organism>